<dbReference type="AlphaFoldDB" id="A0A1C9CHE4"/>
<dbReference type="InterPro" id="IPR051328">
    <property type="entry name" value="T7SS_ABC-Transporter"/>
</dbReference>
<feature type="domain" description="ABC transmembrane type-2" evidence="6">
    <location>
        <begin position="44"/>
        <end position="279"/>
    </location>
</feature>
<comment type="subcellular location">
    <subcellularLocation>
        <location evidence="1">Membrane</location>
        <topology evidence="1">Multi-pass membrane protein</topology>
    </subcellularLocation>
</comment>
<dbReference type="InterPro" id="IPR047817">
    <property type="entry name" value="ABC2_TM_bact-type"/>
</dbReference>
<accession>A0A1C9CHE4</accession>
<evidence type="ECO:0000259" key="6">
    <source>
        <dbReference type="PROSITE" id="PS51012"/>
    </source>
</evidence>
<dbReference type="PIRSF" id="PIRSF006648">
    <property type="entry name" value="DrrB"/>
    <property type="match status" value="1"/>
</dbReference>
<keyword evidence="3 5" id="KW-1133">Transmembrane helix</keyword>
<feature type="transmembrane region" description="Helical" evidence="5">
    <location>
        <begin position="125"/>
        <end position="149"/>
    </location>
</feature>
<gene>
    <name evidence="7" type="primary">ycf38</name>
    <name evidence="7" type="ORF">Palma_174</name>
</gene>
<feature type="transmembrane region" description="Helical" evidence="5">
    <location>
        <begin position="44"/>
        <end position="64"/>
    </location>
</feature>
<dbReference type="InterPro" id="IPR013525">
    <property type="entry name" value="ABC2_TM"/>
</dbReference>
<dbReference type="PROSITE" id="PS51012">
    <property type="entry name" value="ABC_TM2"/>
    <property type="match status" value="1"/>
</dbReference>
<dbReference type="PANTHER" id="PTHR43077">
    <property type="entry name" value="TRANSPORT PERMEASE YVFS-RELATED"/>
    <property type="match status" value="1"/>
</dbReference>
<keyword evidence="4 5" id="KW-0472">Membrane</keyword>
<feature type="transmembrane region" description="Helical" evidence="5">
    <location>
        <begin position="161"/>
        <end position="185"/>
    </location>
</feature>
<feature type="transmembrane region" description="Helical" evidence="5">
    <location>
        <begin position="192"/>
        <end position="215"/>
    </location>
</feature>
<reference evidence="7" key="1">
    <citation type="journal article" date="2018" name="PLoS ONE">
        <title>Plastid genome analysis of three Nemaliophycidae red algal species suggests environmental adaptation for iron limited habitats.</title>
        <authorList>
            <person name="Cho C.H."/>
            <person name="Choi J.W."/>
            <person name="Lam D.W."/>
            <person name="Kim K.M."/>
            <person name="Yoon H.S."/>
        </authorList>
    </citation>
    <scope>NUCLEOTIDE SEQUENCE</scope>
</reference>
<dbReference type="GO" id="GO:0140359">
    <property type="term" value="F:ABC-type transporter activity"/>
    <property type="evidence" value="ECO:0007669"/>
    <property type="project" value="InterPro"/>
</dbReference>
<feature type="transmembrane region" description="Helical" evidence="5">
    <location>
        <begin position="84"/>
        <end position="104"/>
    </location>
</feature>
<evidence type="ECO:0000256" key="1">
    <source>
        <dbReference type="ARBA" id="ARBA00004141"/>
    </source>
</evidence>
<dbReference type="InterPro" id="IPR000412">
    <property type="entry name" value="ABC_2_transport"/>
</dbReference>
<dbReference type="RefSeq" id="YP_009294366.1">
    <property type="nucleotide sequence ID" value="NC_031147.1"/>
</dbReference>
<dbReference type="GO" id="GO:0043190">
    <property type="term" value="C:ATP-binding cassette (ABC) transporter complex"/>
    <property type="evidence" value="ECO:0007669"/>
    <property type="project" value="InterPro"/>
</dbReference>
<proteinExistence type="predicted"/>
<protein>
    <submittedName>
        <fullName evidence="7">ABC-2 type transporter</fullName>
    </submittedName>
</protein>
<dbReference type="PANTHER" id="PTHR43077:SF10">
    <property type="entry name" value="TRANSPORT PERMEASE PROTEIN"/>
    <property type="match status" value="1"/>
</dbReference>
<dbReference type="Pfam" id="PF01061">
    <property type="entry name" value="ABC2_membrane"/>
    <property type="match status" value="1"/>
</dbReference>
<sequence length="289" mass="32163">MASYCYILQPNLSVRNRLQNQFAADKEIKALTSRLLVQSWRRPSMIITGILQPLLWLILFGALFQNAPIGLFTSTGTYSDFIGGGIIVFTAFTGALNAGLPIIFDREFGFLNRLLSSPMYSRYSIVYSSSVNIALTSLVQVSIIIYVSFLMGNAIPSTINSAYIGCTLLLLSNSVTNLSLILAFILPGHVELLASLLIINLPFLFSSTALAPLIFMPSWLQIIASLNPLSYIIEIIRYTYSHKIINYNDCIMQTVWGPLNLIQITAIMICLNCLSIKLVDILITKRFEE</sequence>
<dbReference type="EMBL" id="KX284726">
    <property type="protein sequence ID" value="AOM67806.1"/>
    <property type="molecule type" value="Genomic_DNA"/>
</dbReference>
<evidence type="ECO:0000256" key="2">
    <source>
        <dbReference type="ARBA" id="ARBA00022692"/>
    </source>
</evidence>
<keyword evidence="7" id="KW-0934">Plastid</keyword>
<feature type="transmembrane region" description="Helical" evidence="5">
    <location>
        <begin position="261"/>
        <end position="283"/>
    </location>
</feature>
<geneLocation type="plastid" evidence="7"/>
<name>A0A1C9CHE4_PALPL</name>
<keyword evidence="2 5" id="KW-0812">Transmembrane</keyword>
<evidence type="ECO:0000256" key="3">
    <source>
        <dbReference type="ARBA" id="ARBA00022989"/>
    </source>
</evidence>
<evidence type="ECO:0000256" key="5">
    <source>
        <dbReference type="SAM" id="Phobius"/>
    </source>
</evidence>
<evidence type="ECO:0000256" key="4">
    <source>
        <dbReference type="ARBA" id="ARBA00023136"/>
    </source>
</evidence>
<organism evidence="7">
    <name type="scientific">Palmaria palmata</name>
    <name type="common">Dulse</name>
    <name type="synonym">Rhodymenia palmata</name>
    <dbReference type="NCBI Taxonomy" id="2822"/>
    <lineage>
        <taxon>Eukaryota</taxon>
        <taxon>Rhodophyta</taxon>
        <taxon>Florideophyceae</taxon>
        <taxon>Nemaliophycidae</taxon>
        <taxon>Palmariales</taxon>
        <taxon>Palmariaceae</taxon>
        <taxon>Palmaria</taxon>
    </lineage>
</organism>
<evidence type="ECO:0000313" key="7">
    <source>
        <dbReference type="EMBL" id="AOM67806.1"/>
    </source>
</evidence>
<dbReference type="GeneID" id="29070309"/>